<dbReference type="InParanoid" id="A0A1Y1YT71"/>
<evidence type="ECO:0000256" key="1">
    <source>
        <dbReference type="ARBA" id="ARBA00022723"/>
    </source>
</evidence>
<comment type="caution">
    <text evidence="6">The sequence shown here is derived from an EMBL/GenBank/DDBJ whole genome shotgun (WGS) entry which is preliminary data.</text>
</comment>
<accession>A0A1Y1YT71</accession>
<evidence type="ECO:0000256" key="4">
    <source>
        <dbReference type="RuleBase" id="RU003465"/>
    </source>
</evidence>
<proteinExistence type="inferred from homology"/>
<dbReference type="InterPro" id="IPR036457">
    <property type="entry name" value="PPM-type-like_dom_sf"/>
</dbReference>
<dbReference type="GO" id="GO:0004741">
    <property type="term" value="F:[pyruvate dehydrogenase (acetyl-transferring)]-phosphatase activity"/>
    <property type="evidence" value="ECO:0007669"/>
    <property type="project" value="TreeGrafter"/>
</dbReference>
<evidence type="ECO:0000313" key="7">
    <source>
        <dbReference type="Proteomes" id="UP000193498"/>
    </source>
</evidence>
<keyword evidence="2 4" id="KW-0378">Hydrolase</keyword>
<dbReference type="Gene3D" id="3.60.40.10">
    <property type="entry name" value="PPM-type phosphatase domain"/>
    <property type="match status" value="1"/>
</dbReference>
<dbReference type="FunCoup" id="A0A1Y1YT71">
    <property type="interactions" value="309"/>
</dbReference>
<gene>
    <name evidence="6" type="ORF">K493DRAFT_278143</name>
</gene>
<dbReference type="InterPro" id="IPR000222">
    <property type="entry name" value="PP2C_BS"/>
</dbReference>
<comment type="similarity">
    <text evidence="4">Belongs to the PP2C family.</text>
</comment>
<dbReference type="PANTHER" id="PTHR13832">
    <property type="entry name" value="PROTEIN PHOSPHATASE 2C"/>
    <property type="match status" value="1"/>
</dbReference>
<keyword evidence="1" id="KW-0479">Metal-binding</keyword>
<evidence type="ECO:0000256" key="3">
    <source>
        <dbReference type="ARBA" id="ARBA00022912"/>
    </source>
</evidence>
<dbReference type="GO" id="GO:0005739">
    <property type="term" value="C:mitochondrion"/>
    <property type="evidence" value="ECO:0007669"/>
    <property type="project" value="TreeGrafter"/>
</dbReference>
<feature type="domain" description="PPM-type phosphatase" evidence="5">
    <location>
        <begin position="68"/>
        <end position="402"/>
    </location>
</feature>
<dbReference type="Proteomes" id="UP000193498">
    <property type="component" value="Unassembled WGS sequence"/>
</dbReference>
<evidence type="ECO:0000259" key="5">
    <source>
        <dbReference type="PROSITE" id="PS51746"/>
    </source>
</evidence>
<dbReference type="SMART" id="SM00332">
    <property type="entry name" value="PP2Cc"/>
    <property type="match status" value="1"/>
</dbReference>
<name>A0A1Y1YT71_9FUNG</name>
<dbReference type="Pfam" id="PF00481">
    <property type="entry name" value="PP2C"/>
    <property type="match status" value="1"/>
</dbReference>
<keyword evidence="7" id="KW-1185">Reference proteome</keyword>
<dbReference type="AlphaFoldDB" id="A0A1Y1YT71"/>
<dbReference type="InterPro" id="IPR015655">
    <property type="entry name" value="PP2C"/>
</dbReference>
<sequence>MKLANASIPNITASKPTSVSSDTYPELCNFVFSDEEQEIDDDLNWPEIQSLIVQNEVSLTLDNKLVKRLDINHIASNYPSEDQHCFNLENPNALLFGVFDGHGGPECAQLVRDVLPNQIMKRIDILVDASFETPTLRICSVSNAIQECFLELDKDISAKALVEARSNPTTEPGKDFSAAISGSCAILAYVDIPNSDLYIANTGDSRAIIGVRDEQGWHAKIMSNDHTAHNVDEKMRMYREHPNEAETLFSLDRVLGLLAPTRAFGDCDLKWDSKIQSNIPSQYFPDVRANLEHYRSPPYISSLPEIQHHHLTSSDRFLVLASDGLYDELSNDQIVQLVASHLEQEPCLNDSKWSFSDENASTHLIRNAFGGSNQRSITYRLGIRPPYARSVRDDITVVVVFFQSTKSN</sequence>
<evidence type="ECO:0000313" key="6">
    <source>
        <dbReference type="EMBL" id="ORY01230.1"/>
    </source>
</evidence>
<dbReference type="SUPFAM" id="SSF81606">
    <property type="entry name" value="PP2C-like"/>
    <property type="match status" value="1"/>
</dbReference>
<dbReference type="InterPro" id="IPR001932">
    <property type="entry name" value="PPM-type_phosphatase-like_dom"/>
</dbReference>
<dbReference type="EMBL" id="MCFE01000072">
    <property type="protein sequence ID" value="ORY01230.1"/>
    <property type="molecule type" value="Genomic_DNA"/>
</dbReference>
<evidence type="ECO:0000256" key="2">
    <source>
        <dbReference type="ARBA" id="ARBA00022801"/>
    </source>
</evidence>
<reference evidence="6 7" key="1">
    <citation type="submission" date="2016-07" db="EMBL/GenBank/DDBJ databases">
        <title>Pervasive Adenine N6-methylation of Active Genes in Fungi.</title>
        <authorList>
            <consortium name="DOE Joint Genome Institute"/>
            <person name="Mondo S.J."/>
            <person name="Dannebaum R.O."/>
            <person name="Kuo R.C."/>
            <person name="Labutti K."/>
            <person name="Haridas S."/>
            <person name="Kuo A."/>
            <person name="Salamov A."/>
            <person name="Ahrendt S.R."/>
            <person name="Lipzen A."/>
            <person name="Sullivan W."/>
            <person name="Andreopoulos W.B."/>
            <person name="Clum A."/>
            <person name="Lindquist E."/>
            <person name="Daum C."/>
            <person name="Ramamoorthy G.K."/>
            <person name="Gryganskyi A."/>
            <person name="Culley D."/>
            <person name="Magnuson J.K."/>
            <person name="James T.Y."/>
            <person name="O'Malley M.A."/>
            <person name="Stajich J.E."/>
            <person name="Spatafora J.W."/>
            <person name="Visel A."/>
            <person name="Grigoriev I.V."/>
        </authorList>
    </citation>
    <scope>NUCLEOTIDE SEQUENCE [LARGE SCALE GENOMIC DNA]</scope>
    <source>
        <strain evidence="6 7">CBS 931.73</strain>
    </source>
</reference>
<keyword evidence="3 4" id="KW-0904">Protein phosphatase</keyword>
<dbReference type="CDD" id="cd00143">
    <property type="entry name" value="PP2Cc"/>
    <property type="match status" value="1"/>
</dbReference>
<protein>
    <submittedName>
        <fullName evidence="6">Protein serine/threonine phosphatase 2C</fullName>
    </submittedName>
</protein>
<dbReference type="OrthoDB" id="420076at2759"/>
<dbReference type="PANTHER" id="PTHR13832:SF792">
    <property type="entry name" value="GM14286P"/>
    <property type="match status" value="1"/>
</dbReference>
<dbReference type="STRING" id="1314790.A0A1Y1YT71"/>
<dbReference type="GO" id="GO:0046872">
    <property type="term" value="F:metal ion binding"/>
    <property type="evidence" value="ECO:0007669"/>
    <property type="project" value="UniProtKB-KW"/>
</dbReference>
<dbReference type="PROSITE" id="PS51746">
    <property type="entry name" value="PPM_2"/>
    <property type="match status" value="1"/>
</dbReference>
<organism evidence="6 7">
    <name type="scientific">Basidiobolus meristosporus CBS 931.73</name>
    <dbReference type="NCBI Taxonomy" id="1314790"/>
    <lineage>
        <taxon>Eukaryota</taxon>
        <taxon>Fungi</taxon>
        <taxon>Fungi incertae sedis</taxon>
        <taxon>Zoopagomycota</taxon>
        <taxon>Entomophthoromycotina</taxon>
        <taxon>Basidiobolomycetes</taxon>
        <taxon>Basidiobolales</taxon>
        <taxon>Basidiobolaceae</taxon>
        <taxon>Basidiobolus</taxon>
    </lineage>
</organism>
<dbReference type="PROSITE" id="PS01032">
    <property type="entry name" value="PPM_1"/>
    <property type="match status" value="1"/>
</dbReference>